<dbReference type="OMA" id="CMGHDWG"/>
<dbReference type="InParanoid" id="K5XG21"/>
<dbReference type="AlphaFoldDB" id="K5XG21"/>
<reference evidence="6" key="1">
    <citation type="journal article" date="2012" name="Proc. Natl. Acad. Sci. U.S.A.">
        <title>Genome sequence of the button mushroom Agaricus bisporus reveals mechanisms governing adaptation to a humic-rich ecological niche.</title>
        <authorList>
            <person name="Morin E."/>
            <person name="Kohler A."/>
            <person name="Baker A.R."/>
            <person name="Foulongne-Oriol M."/>
            <person name="Lombard V."/>
            <person name="Nagy L.G."/>
            <person name="Ohm R.A."/>
            <person name="Patyshakuliyeva A."/>
            <person name="Brun A."/>
            <person name="Aerts A.L."/>
            <person name="Bailey A.M."/>
            <person name="Billette C."/>
            <person name="Coutinho P.M."/>
            <person name="Deakin G."/>
            <person name="Doddapaneni H."/>
            <person name="Floudas D."/>
            <person name="Grimwood J."/>
            <person name="Hilden K."/>
            <person name="Kuees U."/>
            <person name="LaButti K.M."/>
            <person name="Lapidus A."/>
            <person name="Lindquist E.A."/>
            <person name="Lucas S.M."/>
            <person name="Murat C."/>
            <person name="Riley R.W."/>
            <person name="Salamov A.A."/>
            <person name="Schmutz J."/>
            <person name="Subramanian V."/>
            <person name="Woesten H.A.B."/>
            <person name="Xu J."/>
            <person name="Eastwood D.C."/>
            <person name="Foster G.D."/>
            <person name="Sonnenberg A.S."/>
            <person name="Cullen D."/>
            <person name="de Vries R.P."/>
            <person name="Lundell T."/>
            <person name="Hibbett D.S."/>
            <person name="Henrissat B."/>
            <person name="Burton K.S."/>
            <person name="Kerrigan R.W."/>
            <person name="Challen M.P."/>
            <person name="Grigoriev I.V."/>
            <person name="Martin F."/>
        </authorList>
    </citation>
    <scope>NUCLEOTIDE SEQUENCE [LARGE SCALE GENOMIC DNA]</scope>
    <source>
        <strain evidence="6">JB137-S8 / ATCC MYA-4627 / FGSC 10392</strain>
    </source>
</reference>
<proteinExistence type="inferred from homology"/>
<feature type="chain" id="PRO_5003890435" description="AB hydrolase-1 domain-containing protein" evidence="3">
    <location>
        <begin position="22"/>
        <end position="367"/>
    </location>
</feature>
<gene>
    <name evidence="5" type="ORF">AGABI1DRAFT_70817</name>
</gene>
<dbReference type="eggNOG" id="KOG4178">
    <property type="taxonomic scope" value="Eukaryota"/>
</dbReference>
<evidence type="ECO:0000313" key="5">
    <source>
        <dbReference type="EMBL" id="EKM82177.1"/>
    </source>
</evidence>
<dbReference type="Gene3D" id="3.40.50.1820">
    <property type="entry name" value="alpha/beta hydrolase"/>
    <property type="match status" value="1"/>
</dbReference>
<dbReference type="OrthoDB" id="408373at2759"/>
<comment type="similarity">
    <text evidence="2">Belongs to the AB hydrolase superfamily. Epoxide hydrolase family.</text>
</comment>
<feature type="signal peptide" evidence="3">
    <location>
        <begin position="1"/>
        <end position="21"/>
    </location>
</feature>
<evidence type="ECO:0000256" key="3">
    <source>
        <dbReference type="SAM" id="SignalP"/>
    </source>
</evidence>
<feature type="domain" description="AB hydrolase-1" evidence="4">
    <location>
        <begin position="61"/>
        <end position="340"/>
    </location>
</feature>
<dbReference type="InterPro" id="IPR000639">
    <property type="entry name" value="Epox_hydrolase-like"/>
</dbReference>
<dbReference type="STRING" id="597362.K5XG21"/>
<name>K5XG21_AGABU</name>
<sequence>MLLNTSAQALILSLLISGTSSFNPYDYTRKTVHCDAVQREPQRDIKIELSYVDVNDKVPETVLMVHGWPSVWSTWSKQIEGLKDENYRLIAPDLRGFGYSSHTQDFKSSHTMGDIVQDLTCILEHAGVQSAICMGHDWGSQVCYEAARMRPDIFTAVVAIAIPYIPSIGPYFSVKRLVPAFPRLAYQTFFDRDTENAAKELGRNIRRSLRATLRSIASPPPNAFLESEESFLDAWKDIEEIPPIPFLSKREEDYLVEAFERQGFLYTFGFYTEESRQISYTFSYEQGNHTIPQPVLSILPTADPVADWQYVMKLLKSEEFLPNLTLKIVEAAHWLHLENPEEVNQAIKDWLRTLRASPKENRLDDEL</sequence>
<dbReference type="RefSeq" id="XP_007327319.1">
    <property type="nucleotide sequence ID" value="XM_007327257.1"/>
</dbReference>
<dbReference type="Proteomes" id="UP000008493">
    <property type="component" value="Unassembled WGS sequence"/>
</dbReference>
<organism evidence="5 6">
    <name type="scientific">Agaricus bisporus var. burnettii (strain JB137-S8 / ATCC MYA-4627 / FGSC 10392)</name>
    <name type="common">White button mushroom</name>
    <dbReference type="NCBI Taxonomy" id="597362"/>
    <lineage>
        <taxon>Eukaryota</taxon>
        <taxon>Fungi</taxon>
        <taxon>Dikarya</taxon>
        <taxon>Basidiomycota</taxon>
        <taxon>Agaricomycotina</taxon>
        <taxon>Agaricomycetes</taxon>
        <taxon>Agaricomycetidae</taxon>
        <taxon>Agaricales</taxon>
        <taxon>Agaricineae</taxon>
        <taxon>Agaricaceae</taxon>
        <taxon>Agaricus</taxon>
    </lineage>
</organism>
<keyword evidence="3" id="KW-0732">Signal</keyword>
<dbReference type="InterPro" id="IPR000073">
    <property type="entry name" value="AB_hydrolase_1"/>
</dbReference>
<protein>
    <recommendedName>
        <fullName evidence="4">AB hydrolase-1 domain-containing protein</fullName>
    </recommendedName>
</protein>
<dbReference type="GeneID" id="18830909"/>
<dbReference type="InterPro" id="IPR029058">
    <property type="entry name" value="AB_hydrolase_fold"/>
</dbReference>
<evidence type="ECO:0000259" key="4">
    <source>
        <dbReference type="Pfam" id="PF00561"/>
    </source>
</evidence>
<evidence type="ECO:0000313" key="6">
    <source>
        <dbReference type="Proteomes" id="UP000008493"/>
    </source>
</evidence>
<dbReference type="KEGG" id="abp:AGABI1DRAFT70817"/>
<evidence type="ECO:0000256" key="1">
    <source>
        <dbReference type="ARBA" id="ARBA00022801"/>
    </source>
</evidence>
<dbReference type="PANTHER" id="PTHR43329">
    <property type="entry name" value="EPOXIDE HYDROLASE"/>
    <property type="match status" value="1"/>
</dbReference>
<dbReference type="Pfam" id="PF00561">
    <property type="entry name" value="Abhydrolase_1"/>
    <property type="match status" value="1"/>
</dbReference>
<evidence type="ECO:0000256" key="2">
    <source>
        <dbReference type="ARBA" id="ARBA00038334"/>
    </source>
</evidence>
<dbReference type="PRINTS" id="PR00412">
    <property type="entry name" value="EPOXHYDRLASE"/>
</dbReference>
<dbReference type="EMBL" id="JH971387">
    <property type="protein sequence ID" value="EKM82177.1"/>
    <property type="molecule type" value="Genomic_DNA"/>
</dbReference>
<keyword evidence="6" id="KW-1185">Reference proteome</keyword>
<dbReference type="HOGENOM" id="CLU_020336_7_5_1"/>
<keyword evidence="1" id="KW-0378">Hydrolase</keyword>
<dbReference type="SUPFAM" id="SSF53474">
    <property type="entry name" value="alpha/beta-Hydrolases"/>
    <property type="match status" value="1"/>
</dbReference>
<accession>K5XG21</accession>
<dbReference type="GO" id="GO:0016787">
    <property type="term" value="F:hydrolase activity"/>
    <property type="evidence" value="ECO:0007669"/>
    <property type="project" value="UniProtKB-KW"/>
</dbReference>